<dbReference type="PANTHER" id="PTHR23131">
    <property type="entry name" value="ENDORIBONUCLEASE LACTB2"/>
    <property type="match status" value="1"/>
</dbReference>
<reference evidence="2 4" key="1">
    <citation type="submission" date="2018-06" db="EMBL/GenBank/DDBJ databases">
        <authorList>
            <consortium name="Pathogen Informatics"/>
            <person name="Doyle S."/>
        </authorList>
    </citation>
    <scope>NUCLEOTIDE SEQUENCE [LARGE SCALE GENOMIC DNA]</scope>
    <source>
        <strain evidence="2 4">NCTC13160</strain>
    </source>
</reference>
<dbReference type="InterPro" id="IPR048933">
    <property type="entry name" value="B_lactamase-like_C"/>
</dbReference>
<evidence type="ECO:0000313" key="4">
    <source>
        <dbReference type="Proteomes" id="UP000254573"/>
    </source>
</evidence>
<gene>
    <name evidence="2" type="ORF">NCTC13160_03236</name>
    <name evidence="3" type="ORF">PPN31119_00465</name>
</gene>
<dbReference type="Gene3D" id="1.10.10.10">
    <property type="entry name" value="Winged helix-like DNA-binding domain superfamily/Winged helix DNA-binding domain"/>
    <property type="match status" value="1"/>
</dbReference>
<dbReference type="AlphaFoldDB" id="A0A378YQM7"/>
<keyword evidence="3" id="KW-0378">Hydrolase</keyword>
<dbReference type="GO" id="GO:0016787">
    <property type="term" value="F:hydrolase activity"/>
    <property type="evidence" value="ECO:0007669"/>
    <property type="project" value="UniProtKB-KW"/>
</dbReference>
<evidence type="ECO:0000313" key="3">
    <source>
        <dbReference type="EMBL" id="VVE61111.1"/>
    </source>
</evidence>
<dbReference type="Pfam" id="PF21221">
    <property type="entry name" value="B_lactamase-like_C"/>
    <property type="match status" value="1"/>
</dbReference>
<dbReference type="SMART" id="SM00849">
    <property type="entry name" value="Lactamase_B"/>
    <property type="match status" value="1"/>
</dbReference>
<sequence length="381" mass="42616">MQSVTASTPQQENKPLWSVAPVNALEQQLNYPLGDFLPDGGTVHEVVPGVFWVRMPLPFVLDHINLWLLRDEVDGVKGWTIVDCGITHPQIKAYWEQVFDSALGGEPVLRVVVTHCHPDHLGLAHWICKGGDKARWDARLAMSLGDYAWGRLMSEGDNNNAANAGGEFAVAHFIAHGLADERMIDQIRNRKTYFSDLVPEVPSRFYRLRDGGTLRIGGSDWRLIAGYGHSPEHMALYSAQHNVLISGDMVLPRISTNVSVFDIEPEANSLQLFLDSLGVYLELPADCLVLPSHGRPFTGLHTRIRQLRDHHAARLQEVRDACARAPQSAGDIVPIMFHRKLDAHQTTFAMGEALAHLHLLWHAGELRRARDEKGVWRFSPV</sequence>
<dbReference type="InterPro" id="IPR036388">
    <property type="entry name" value="WH-like_DNA-bd_sf"/>
</dbReference>
<evidence type="ECO:0000313" key="2">
    <source>
        <dbReference type="EMBL" id="SUA79466.1"/>
    </source>
</evidence>
<dbReference type="InterPro" id="IPR001279">
    <property type="entry name" value="Metallo-B-lactamas"/>
</dbReference>
<feature type="domain" description="Metallo-beta-lactamase" evidence="1">
    <location>
        <begin position="63"/>
        <end position="293"/>
    </location>
</feature>
<dbReference type="Proteomes" id="UP000254573">
    <property type="component" value="Unassembled WGS sequence"/>
</dbReference>
<accession>A0A378YQM7</accession>
<name>A0A378YQM7_9BURK</name>
<dbReference type="InterPro" id="IPR050662">
    <property type="entry name" value="Sec-metab_biosynth-thioest"/>
</dbReference>
<dbReference type="Gene3D" id="3.60.15.10">
    <property type="entry name" value="Ribonuclease Z/Hydroxyacylglutathione hydrolase-like"/>
    <property type="match status" value="1"/>
</dbReference>
<reference evidence="3 5" key="2">
    <citation type="submission" date="2019-08" db="EMBL/GenBank/DDBJ databases">
        <authorList>
            <person name="Peeters C."/>
        </authorList>
    </citation>
    <scope>NUCLEOTIDE SEQUENCE [LARGE SCALE GENOMIC DNA]</scope>
    <source>
        <strain evidence="3 5">LMG 31119</strain>
    </source>
</reference>
<dbReference type="EMBL" id="UGSG01000001">
    <property type="protein sequence ID" value="SUA79466.1"/>
    <property type="molecule type" value="Genomic_DNA"/>
</dbReference>
<dbReference type="Pfam" id="PF00753">
    <property type="entry name" value="Lactamase_B"/>
    <property type="match status" value="1"/>
</dbReference>
<dbReference type="EMBL" id="CABPSO010000001">
    <property type="protein sequence ID" value="VVE61111.1"/>
    <property type="molecule type" value="Genomic_DNA"/>
</dbReference>
<organism evidence="2 4">
    <name type="scientific">Pandoraea pnomenusa</name>
    <dbReference type="NCBI Taxonomy" id="93220"/>
    <lineage>
        <taxon>Bacteria</taxon>
        <taxon>Pseudomonadati</taxon>
        <taxon>Pseudomonadota</taxon>
        <taxon>Betaproteobacteria</taxon>
        <taxon>Burkholderiales</taxon>
        <taxon>Burkholderiaceae</taxon>
        <taxon>Pandoraea</taxon>
    </lineage>
</organism>
<evidence type="ECO:0000313" key="5">
    <source>
        <dbReference type="Proteomes" id="UP000361468"/>
    </source>
</evidence>
<protein>
    <submittedName>
        <fullName evidence="2">Metallo-beta-lactamase superfamily</fullName>
    </submittedName>
    <submittedName>
        <fullName evidence="3">Zn-dependent hydrolase</fullName>
    </submittedName>
</protein>
<evidence type="ECO:0000259" key="1">
    <source>
        <dbReference type="SMART" id="SM00849"/>
    </source>
</evidence>
<dbReference type="InterPro" id="IPR036866">
    <property type="entry name" value="RibonucZ/Hydroxyglut_hydro"/>
</dbReference>
<dbReference type="Proteomes" id="UP000361468">
    <property type="component" value="Unassembled WGS sequence"/>
</dbReference>
<proteinExistence type="predicted"/>
<dbReference type="PANTHER" id="PTHR23131:SF4">
    <property type="entry name" value="METALLO-BETA-LACTAMASE SUPERFAMILY POTEIN"/>
    <property type="match status" value="1"/>
</dbReference>
<dbReference type="SUPFAM" id="SSF56281">
    <property type="entry name" value="Metallo-hydrolase/oxidoreductase"/>
    <property type="match status" value="1"/>
</dbReference>
<keyword evidence="5" id="KW-1185">Reference proteome</keyword>
<dbReference type="STRING" id="93220.A6P55_13495"/>